<accession>A0A9X6RKY3</accession>
<dbReference type="Proteomes" id="UP000192578">
    <property type="component" value="Unassembled WGS sequence"/>
</dbReference>
<sequence length="124" mass="13825">MWNRPIVELTIQSVITTAGDTGRARLLAVISEFAGVRLNALPVSSLGNLLDDHHRRTPSGCHCMQATHLLSLRKRSEGGRPPRFVLCVRHQPWQPQFRHQRSSQADSCQRRRASHTGTPGTVQG</sequence>
<reference evidence="3" key="1">
    <citation type="submission" date="2017-01" db="EMBL/GenBank/DDBJ databases">
        <title>Comparative genomics of anhydrobiosis in the tardigrade Hypsibius dujardini.</title>
        <authorList>
            <person name="Yoshida Y."/>
            <person name="Koutsovoulos G."/>
            <person name="Laetsch D."/>
            <person name="Stevens L."/>
            <person name="Kumar S."/>
            <person name="Horikawa D."/>
            <person name="Ishino K."/>
            <person name="Komine S."/>
            <person name="Tomita M."/>
            <person name="Blaxter M."/>
            <person name="Arakawa K."/>
        </authorList>
    </citation>
    <scope>NUCLEOTIDE SEQUENCE [LARGE SCALE GENOMIC DNA]</scope>
    <source>
        <strain evidence="3">Z151</strain>
    </source>
</reference>
<dbReference type="AlphaFoldDB" id="A0A9X6RKY3"/>
<evidence type="ECO:0000313" key="2">
    <source>
        <dbReference type="EMBL" id="OWA51753.1"/>
    </source>
</evidence>
<organism evidence="2 3">
    <name type="scientific">Hypsibius exemplaris</name>
    <name type="common">Freshwater tardigrade</name>
    <dbReference type="NCBI Taxonomy" id="2072580"/>
    <lineage>
        <taxon>Eukaryota</taxon>
        <taxon>Metazoa</taxon>
        <taxon>Ecdysozoa</taxon>
        <taxon>Tardigrada</taxon>
        <taxon>Eutardigrada</taxon>
        <taxon>Parachela</taxon>
        <taxon>Hypsibioidea</taxon>
        <taxon>Hypsibiidae</taxon>
        <taxon>Hypsibius</taxon>
    </lineage>
</organism>
<feature type="compositionally biased region" description="Polar residues" evidence="1">
    <location>
        <begin position="115"/>
        <end position="124"/>
    </location>
</feature>
<feature type="region of interest" description="Disordered" evidence="1">
    <location>
        <begin position="94"/>
        <end position="124"/>
    </location>
</feature>
<keyword evidence="3" id="KW-1185">Reference proteome</keyword>
<evidence type="ECO:0000313" key="3">
    <source>
        <dbReference type="Proteomes" id="UP000192578"/>
    </source>
</evidence>
<evidence type="ECO:0000256" key="1">
    <source>
        <dbReference type="SAM" id="MobiDB-lite"/>
    </source>
</evidence>
<comment type="caution">
    <text evidence="2">The sequence shown here is derived from an EMBL/GenBank/DDBJ whole genome shotgun (WGS) entry which is preliminary data.</text>
</comment>
<dbReference type="EMBL" id="MTYJ01000238">
    <property type="protein sequence ID" value="OWA51753.1"/>
    <property type="molecule type" value="Genomic_DNA"/>
</dbReference>
<dbReference type="OrthoDB" id="2016582at2759"/>
<name>A0A9X6RKY3_HYPEX</name>
<protein>
    <submittedName>
        <fullName evidence="2">Uncharacterized protein</fullName>
    </submittedName>
</protein>
<proteinExistence type="predicted"/>
<gene>
    <name evidence="2" type="ORF">BV898_16223</name>
</gene>